<sequence length="78" mass="9053">MATILPFKKPTPQQKNAGKTLCHNEFHKWQVATDARHGWRKCGKRRSSFSAKRFDVKQGQLVTVLRCLRCGKEKTRLL</sequence>
<organism evidence="1 2">
    <name type="scientific">Candidatus Muproteobacteria bacterium RBG_16_64_11</name>
    <dbReference type="NCBI Taxonomy" id="1817758"/>
    <lineage>
        <taxon>Bacteria</taxon>
        <taxon>Pseudomonadati</taxon>
        <taxon>Pseudomonadota</taxon>
        <taxon>Candidatus Muproteobacteria</taxon>
    </lineage>
</organism>
<evidence type="ECO:0000313" key="1">
    <source>
        <dbReference type="EMBL" id="OGI42183.1"/>
    </source>
</evidence>
<reference evidence="1 2" key="1">
    <citation type="journal article" date="2016" name="Nat. Commun.">
        <title>Thousands of microbial genomes shed light on interconnected biogeochemical processes in an aquifer system.</title>
        <authorList>
            <person name="Anantharaman K."/>
            <person name="Brown C.T."/>
            <person name="Hug L.A."/>
            <person name="Sharon I."/>
            <person name="Castelle C.J."/>
            <person name="Probst A.J."/>
            <person name="Thomas B.C."/>
            <person name="Singh A."/>
            <person name="Wilkins M.J."/>
            <person name="Karaoz U."/>
            <person name="Brodie E.L."/>
            <person name="Williams K.H."/>
            <person name="Hubbard S.S."/>
            <person name="Banfield J.F."/>
        </authorList>
    </citation>
    <scope>NUCLEOTIDE SEQUENCE [LARGE SCALE GENOMIC DNA]</scope>
</reference>
<name>A0A1F6TAN8_9PROT</name>
<evidence type="ECO:0000313" key="2">
    <source>
        <dbReference type="Proteomes" id="UP000177925"/>
    </source>
</evidence>
<dbReference type="AlphaFoldDB" id="A0A1F6TAN8"/>
<dbReference type="Proteomes" id="UP000177925">
    <property type="component" value="Unassembled WGS sequence"/>
</dbReference>
<dbReference type="STRING" id="1817758.A2150_05520"/>
<protein>
    <submittedName>
        <fullName evidence="1">Uncharacterized protein</fullName>
    </submittedName>
</protein>
<accession>A0A1F6TAN8</accession>
<comment type="caution">
    <text evidence="1">The sequence shown here is derived from an EMBL/GenBank/DDBJ whole genome shotgun (WGS) entry which is preliminary data.</text>
</comment>
<proteinExistence type="predicted"/>
<gene>
    <name evidence="1" type="ORF">A2150_05520</name>
</gene>
<dbReference type="EMBL" id="MFSS01000096">
    <property type="protein sequence ID" value="OGI42183.1"/>
    <property type="molecule type" value="Genomic_DNA"/>
</dbReference>